<feature type="compositionally biased region" description="Basic and acidic residues" evidence="1">
    <location>
        <begin position="229"/>
        <end position="243"/>
    </location>
</feature>
<dbReference type="AlphaFoldDB" id="A0A2T0FCB7"/>
<feature type="compositionally biased region" description="Basic and acidic residues" evidence="1">
    <location>
        <begin position="461"/>
        <end position="530"/>
    </location>
</feature>
<protein>
    <submittedName>
        <fullName evidence="2">Uncharacterized protein</fullName>
    </submittedName>
</protein>
<feature type="compositionally biased region" description="Polar residues" evidence="1">
    <location>
        <begin position="588"/>
        <end position="598"/>
    </location>
</feature>
<accession>A0A2T0FCB7</accession>
<dbReference type="RefSeq" id="XP_024662600.1">
    <property type="nucleotide sequence ID" value="XM_024806832.1"/>
</dbReference>
<feature type="compositionally biased region" description="Low complexity" evidence="1">
    <location>
        <begin position="57"/>
        <end position="69"/>
    </location>
</feature>
<name>A0A2T0FCB7_9ASCO</name>
<feature type="compositionally biased region" description="Basic and acidic residues" evidence="1">
    <location>
        <begin position="944"/>
        <end position="982"/>
    </location>
</feature>
<dbReference type="EMBL" id="NDIQ01000001">
    <property type="protein sequence ID" value="PRT52654.1"/>
    <property type="molecule type" value="Genomic_DNA"/>
</dbReference>
<comment type="caution">
    <text evidence="2">The sequence shown here is derived from an EMBL/GenBank/DDBJ whole genome shotgun (WGS) entry which is preliminary data.</text>
</comment>
<feature type="compositionally biased region" description="Acidic residues" evidence="1">
    <location>
        <begin position="285"/>
        <end position="297"/>
    </location>
</feature>
<reference evidence="2 3" key="1">
    <citation type="submission" date="2017-04" db="EMBL/GenBank/DDBJ databases">
        <title>Genome sequencing of [Candida] sorbophila.</title>
        <authorList>
            <person name="Ahn J.O."/>
        </authorList>
    </citation>
    <scope>NUCLEOTIDE SEQUENCE [LARGE SCALE GENOMIC DNA]</scope>
    <source>
        <strain evidence="2 3">DS02</strain>
    </source>
</reference>
<feature type="compositionally biased region" description="Basic and acidic residues" evidence="1">
    <location>
        <begin position="783"/>
        <end position="812"/>
    </location>
</feature>
<feature type="compositionally biased region" description="Basic and acidic residues" evidence="1">
    <location>
        <begin position="735"/>
        <end position="776"/>
    </location>
</feature>
<feature type="compositionally biased region" description="Basic and acidic residues" evidence="1">
    <location>
        <begin position="298"/>
        <end position="319"/>
    </location>
</feature>
<organism evidence="2 3">
    <name type="scientific">Wickerhamiella sorbophila</name>
    <dbReference type="NCBI Taxonomy" id="45607"/>
    <lineage>
        <taxon>Eukaryota</taxon>
        <taxon>Fungi</taxon>
        <taxon>Dikarya</taxon>
        <taxon>Ascomycota</taxon>
        <taxon>Saccharomycotina</taxon>
        <taxon>Dipodascomycetes</taxon>
        <taxon>Dipodascales</taxon>
        <taxon>Trichomonascaceae</taxon>
        <taxon>Wickerhamiella</taxon>
    </lineage>
</organism>
<dbReference type="GeneID" id="36514023"/>
<feature type="compositionally biased region" description="Basic and acidic residues" evidence="1">
    <location>
        <begin position="253"/>
        <end position="269"/>
    </location>
</feature>
<evidence type="ECO:0000313" key="2">
    <source>
        <dbReference type="EMBL" id="PRT52654.1"/>
    </source>
</evidence>
<feature type="compositionally biased region" description="Basic and acidic residues" evidence="1">
    <location>
        <begin position="697"/>
        <end position="707"/>
    </location>
</feature>
<feature type="compositionally biased region" description="Polar residues" evidence="1">
    <location>
        <begin position="192"/>
        <end position="202"/>
    </location>
</feature>
<proteinExistence type="predicted"/>
<feature type="compositionally biased region" description="Basic and acidic residues" evidence="1">
    <location>
        <begin position="437"/>
        <end position="453"/>
    </location>
</feature>
<evidence type="ECO:0000313" key="3">
    <source>
        <dbReference type="Proteomes" id="UP000238350"/>
    </source>
</evidence>
<feature type="compositionally biased region" description="Basic and acidic residues" evidence="1">
    <location>
        <begin position="378"/>
        <end position="406"/>
    </location>
</feature>
<evidence type="ECO:0000256" key="1">
    <source>
        <dbReference type="SAM" id="MobiDB-lite"/>
    </source>
</evidence>
<keyword evidence="3" id="KW-1185">Reference proteome</keyword>
<feature type="region of interest" description="Disordered" evidence="1">
    <location>
        <begin position="192"/>
        <end position="982"/>
    </location>
</feature>
<feature type="compositionally biased region" description="Basic and acidic residues" evidence="1">
    <location>
        <begin position="866"/>
        <end position="878"/>
    </location>
</feature>
<dbReference type="Proteomes" id="UP000238350">
    <property type="component" value="Unassembled WGS sequence"/>
</dbReference>
<sequence>MSAPERPARRPQRSETSQSLGDVDAEPVQSRSESPKQPIEPPARPTSRPTRPRREPTSSSESASEVTPELQHDTEQIVSAAQSIKSDTDHVVMTAQEVNQDAETVVADVKGVSTQETAKDAEKVDLPPRIQSIKDDILLQENSESDAAINSELKQKTRQVLDTAAHEIALSKAVQGQVTSNLDDFDFVAAGSESTEANSSVSEPGAQSRPAESKEHASSGALAGNPTDQAKEPQVESKLDESSVQKSSLHESVSNKEPDAERFDVKDKIVAQTELPDKGMGSQEPNEELPEAELEVEPEAHGVKQEVEHESGSEALEAKRKLKSQPEALEAKHEAEPEVVEEKHEAEPETVEPKHKVENVSEPEALDKALEPETELEPLDKDLKTEPAPFDKDLKPESEHPEKEQELEAESNPLDKELEPESEPLDVQPVSTDEPEEAKITETESKVVDKEPESQNESEELDKALKSRVNAKLDEKLAKVKEASSQDQKDAAETLDVEERTSKPEKQGSPDDGVDPKQKDEKSPEPKRATISELAQRFSSAAATKPPPERPVRRPMRKITDDNIEPTKVDKSVFEKETPKVPTKPKPQVSSRIGQLKSSIFADLNAALSKGPPGRRPSKPTSESCNDEGAEPTPVLAEEDADSQLIAMAPTPRARLRGPKRRLPDAAKAKWSTTTSHLWTIEHVPEASEPDDMVSQEAKDNVNHGEDENAASAQFEETNNALQEAEDYADPVEVISKETEGPASEVEPKSKETQHAETKLDEKKRSCDSALKKAEELVDPVEAEEHPPRSHEPALGEAEDFKDLVEASKPSETDSSADMPSPTKGNSEKRDLGLQEDTAPSEAGTSMELETKTLPQESEEPLPIEPLEKQTSEDDKSGDLAPQEAEVSDRSAQEAGVSDRSVKPDNAGLSELPPTKPVSSQLQSDDTTETRPPPARPNSRPKRTGVDELDARSEDLQKRLAAAKEKIRQARERKAAGGETKE</sequence>
<gene>
    <name evidence="2" type="ORF">B9G98_00274</name>
</gene>
<feature type="region of interest" description="Disordered" evidence="1">
    <location>
        <begin position="1"/>
        <end position="74"/>
    </location>
</feature>
<feature type="compositionally biased region" description="Basic and acidic residues" evidence="1">
    <location>
        <begin position="547"/>
        <end position="579"/>
    </location>
</feature>
<feature type="compositionally biased region" description="Polar residues" evidence="1">
    <location>
        <begin position="711"/>
        <end position="722"/>
    </location>
</feature>
<feature type="compositionally biased region" description="Basic and acidic residues" evidence="1">
    <location>
        <begin position="329"/>
        <end position="371"/>
    </location>
</feature>